<dbReference type="STRING" id="93059.P9211_12511"/>
<dbReference type="GO" id="GO:0006189">
    <property type="term" value="P:'de novo' IMP biosynthetic process"/>
    <property type="evidence" value="ECO:0007669"/>
    <property type="project" value="TreeGrafter"/>
</dbReference>
<evidence type="ECO:0000256" key="4">
    <source>
        <dbReference type="ARBA" id="ARBA00022755"/>
    </source>
</evidence>
<dbReference type="PANTHER" id="PTHR43369">
    <property type="entry name" value="PHOSPHORIBOSYLGLYCINAMIDE FORMYLTRANSFERASE"/>
    <property type="match status" value="1"/>
</dbReference>
<gene>
    <name evidence="6" type="ordered locus">P9211_12511</name>
</gene>
<name>A9BBH0_PROM4</name>
<evidence type="ECO:0000313" key="7">
    <source>
        <dbReference type="Proteomes" id="UP000000788"/>
    </source>
</evidence>
<dbReference type="PANTHER" id="PTHR43369:SF2">
    <property type="entry name" value="PHOSPHORIBOSYLGLYCINAMIDE FORMYLTRANSFERASE"/>
    <property type="match status" value="1"/>
</dbReference>
<reference evidence="6 7" key="1">
    <citation type="journal article" date="2007" name="PLoS Genet.">
        <title>Patterns and implications of gene gain and loss in the evolution of Prochlorococcus.</title>
        <authorList>
            <person name="Kettler G.C."/>
            <person name="Martiny A.C."/>
            <person name="Huang K."/>
            <person name="Zucker J."/>
            <person name="Coleman M.L."/>
            <person name="Rodrigue S."/>
            <person name="Chen F."/>
            <person name="Lapidus A."/>
            <person name="Ferriera S."/>
            <person name="Johnson J."/>
            <person name="Steglich C."/>
            <person name="Church G.M."/>
            <person name="Richardson P."/>
            <person name="Chisholm S.W."/>
        </authorList>
    </citation>
    <scope>NUCLEOTIDE SEQUENCE [LARGE SCALE GENOMIC DNA]</scope>
    <source>
        <strain evidence="7">MIT 9211</strain>
    </source>
</reference>
<evidence type="ECO:0000259" key="5">
    <source>
        <dbReference type="Pfam" id="PF00551"/>
    </source>
</evidence>
<evidence type="ECO:0000256" key="3">
    <source>
        <dbReference type="ARBA" id="ARBA00022679"/>
    </source>
</evidence>
<dbReference type="Pfam" id="PF00551">
    <property type="entry name" value="Formyl_trans_N"/>
    <property type="match status" value="1"/>
</dbReference>
<keyword evidence="7" id="KW-1185">Reference proteome</keyword>
<dbReference type="Proteomes" id="UP000000788">
    <property type="component" value="Chromosome"/>
</dbReference>
<feature type="domain" description="Formyl transferase N-terminal" evidence="5">
    <location>
        <begin position="52"/>
        <end position="143"/>
    </location>
</feature>
<keyword evidence="4" id="KW-0658">Purine biosynthesis</keyword>
<keyword evidence="3" id="KW-0808">Transferase</keyword>
<dbReference type="eggNOG" id="COG0223">
    <property type="taxonomic scope" value="Bacteria"/>
</dbReference>
<proteinExistence type="predicted"/>
<dbReference type="KEGG" id="pmj:P9211_12511"/>
<dbReference type="Gene3D" id="3.40.50.12230">
    <property type="match status" value="1"/>
</dbReference>
<comment type="pathway">
    <text evidence="1">Purine metabolism; IMP biosynthesis via de novo pathway; N(2)-formyl-N(1)-(5-phospho-D-ribosyl)glycinamide from N(1)-(5-phospho-D-ribosyl)glycinamide (10-formyl THF route): step 1/1.</text>
</comment>
<dbReference type="EMBL" id="CP000878">
    <property type="protein sequence ID" value="ABX09182.1"/>
    <property type="molecule type" value="Genomic_DNA"/>
</dbReference>
<evidence type="ECO:0000256" key="2">
    <source>
        <dbReference type="ARBA" id="ARBA00012254"/>
    </source>
</evidence>
<organism evidence="6 7">
    <name type="scientific">Prochlorococcus marinus (strain MIT 9211)</name>
    <dbReference type="NCBI Taxonomy" id="93059"/>
    <lineage>
        <taxon>Bacteria</taxon>
        <taxon>Bacillati</taxon>
        <taxon>Cyanobacteriota</taxon>
        <taxon>Cyanophyceae</taxon>
        <taxon>Synechococcales</taxon>
        <taxon>Prochlorococcaceae</taxon>
        <taxon>Prochlorococcus</taxon>
    </lineage>
</organism>
<protein>
    <recommendedName>
        <fullName evidence="2">phosphoribosylglycinamide formyltransferase 1</fullName>
        <ecNumber evidence="2">2.1.2.2</ecNumber>
    </recommendedName>
</protein>
<dbReference type="SUPFAM" id="SSF53328">
    <property type="entry name" value="Formyltransferase"/>
    <property type="match status" value="1"/>
</dbReference>
<dbReference type="AlphaFoldDB" id="A9BBH0"/>
<dbReference type="InterPro" id="IPR002376">
    <property type="entry name" value="Formyl_transf_N"/>
</dbReference>
<dbReference type="InterPro" id="IPR036477">
    <property type="entry name" value="Formyl_transf_N_sf"/>
</dbReference>
<dbReference type="RefSeq" id="WP_012195803.1">
    <property type="nucleotide sequence ID" value="NC_009976.1"/>
</dbReference>
<dbReference type="OrthoDB" id="9788208at2"/>
<dbReference type="HOGENOM" id="CLU_094595_0_0_3"/>
<evidence type="ECO:0000256" key="1">
    <source>
        <dbReference type="ARBA" id="ARBA00005054"/>
    </source>
</evidence>
<evidence type="ECO:0000313" key="6">
    <source>
        <dbReference type="EMBL" id="ABX09182.1"/>
    </source>
</evidence>
<dbReference type="GO" id="GO:0005737">
    <property type="term" value="C:cytoplasm"/>
    <property type="evidence" value="ECO:0007669"/>
    <property type="project" value="TreeGrafter"/>
</dbReference>
<accession>A9BBH0</accession>
<sequence length="223" mass="26074">MISKKVLFLGKKNDPYTLKALNHLRLLFSDVYSCLGEWGDKFPEEASWWDGDIIISYKSRWIVPKYLLEKSKEVAINFHPASPDFPGIGCINFALYEDAKEYGATCHHMVQKVDSGDIIQVSRFPVYPNDNVETLLTRTYDHQLCLFYEITHYLYTGKLLPKSDEEWTRAPIQRNDFNELTKIQIDMDKNEINKRIRATMFKDFRPELSLNGFIFELKNDGSK</sequence>
<dbReference type="GO" id="GO:0004644">
    <property type="term" value="F:phosphoribosylglycinamide formyltransferase activity"/>
    <property type="evidence" value="ECO:0007669"/>
    <property type="project" value="UniProtKB-EC"/>
</dbReference>
<dbReference type="EC" id="2.1.2.2" evidence="2"/>